<dbReference type="EMBL" id="GGEC01072476">
    <property type="protein sequence ID" value="MBX52960.1"/>
    <property type="molecule type" value="Transcribed_RNA"/>
</dbReference>
<evidence type="ECO:0000313" key="1">
    <source>
        <dbReference type="EMBL" id="MBX52960.1"/>
    </source>
</evidence>
<reference evidence="1" key="1">
    <citation type="submission" date="2018-02" db="EMBL/GenBank/DDBJ databases">
        <title>Rhizophora mucronata_Transcriptome.</title>
        <authorList>
            <person name="Meera S.P."/>
            <person name="Sreeshan A."/>
            <person name="Augustine A."/>
        </authorList>
    </citation>
    <scope>NUCLEOTIDE SEQUENCE</scope>
    <source>
        <tissue evidence="1">Leaf</tissue>
    </source>
</reference>
<name>A0A2P2PE07_RHIMU</name>
<accession>A0A2P2PE07</accession>
<sequence>MSNLLGDMLVPLDSFISTLQIAHVF</sequence>
<dbReference type="AlphaFoldDB" id="A0A2P2PE07"/>
<protein>
    <submittedName>
        <fullName evidence="1">Uncharacterized protein</fullName>
    </submittedName>
</protein>
<organism evidence="1">
    <name type="scientific">Rhizophora mucronata</name>
    <name type="common">Asiatic mangrove</name>
    <dbReference type="NCBI Taxonomy" id="61149"/>
    <lineage>
        <taxon>Eukaryota</taxon>
        <taxon>Viridiplantae</taxon>
        <taxon>Streptophyta</taxon>
        <taxon>Embryophyta</taxon>
        <taxon>Tracheophyta</taxon>
        <taxon>Spermatophyta</taxon>
        <taxon>Magnoliopsida</taxon>
        <taxon>eudicotyledons</taxon>
        <taxon>Gunneridae</taxon>
        <taxon>Pentapetalae</taxon>
        <taxon>rosids</taxon>
        <taxon>fabids</taxon>
        <taxon>Malpighiales</taxon>
        <taxon>Rhizophoraceae</taxon>
        <taxon>Rhizophora</taxon>
    </lineage>
</organism>
<proteinExistence type="predicted"/>